<keyword evidence="3 6" id="KW-0812">Transmembrane</keyword>
<dbReference type="Gene3D" id="3.40.1110.10">
    <property type="entry name" value="Calcium-transporting ATPase, cytoplasmic domain N"/>
    <property type="match status" value="1"/>
</dbReference>
<evidence type="ECO:0000313" key="8">
    <source>
        <dbReference type="EMBL" id="VVM07120.1"/>
    </source>
</evidence>
<dbReference type="AlphaFoldDB" id="A0A5E6MCZ1"/>
<evidence type="ECO:0000256" key="5">
    <source>
        <dbReference type="ARBA" id="ARBA00023136"/>
    </source>
</evidence>
<dbReference type="OrthoDB" id="9814270at2"/>
<dbReference type="InterPro" id="IPR006068">
    <property type="entry name" value="ATPase_P-typ_cation-transptr_C"/>
</dbReference>
<organism evidence="8 9">
    <name type="scientific">Methylacidimicrobium tartarophylax</name>
    <dbReference type="NCBI Taxonomy" id="1041768"/>
    <lineage>
        <taxon>Bacteria</taxon>
        <taxon>Pseudomonadati</taxon>
        <taxon>Verrucomicrobiota</taxon>
        <taxon>Methylacidimicrobium</taxon>
    </lineage>
</organism>
<name>A0A5E6MCZ1_9BACT</name>
<reference evidence="8 9" key="1">
    <citation type="submission" date="2019-09" db="EMBL/GenBank/DDBJ databases">
        <authorList>
            <person name="Cremers G."/>
        </authorList>
    </citation>
    <scope>NUCLEOTIDE SEQUENCE [LARGE SCALE GENOMIC DNA]</scope>
    <source>
        <strain evidence="8">4A</strain>
    </source>
</reference>
<evidence type="ECO:0000256" key="1">
    <source>
        <dbReference type="ARBA" id="ARBA00004651"/>
    </source>
</evidence>
<dbReference type="EMBL" id="CABFVA020000083">
    <property type="protein sequence ID" value="VVM07120.1"/>
    <property type="molecule type" value="Genomic_DNA"/>
</dbReference>
<keyword evidence="5 6" id="KW-0472">Membrane</keyword>
<keyword evidence="9" id="KW-1185">Reference proteome</keyword>
<dbReference type="SUPFAM" id="SSF81665">
    <property type="entry name" value="Calcium ATPase, transmembrane domain M"/>
    <property type="match status" value="1"/>
</dbReference>
<dbReference type="InterPro" id="IPR050510">
    <property type="entry name" value="Cation_transp_ATPase_P-type"/>
</dbReference>
<feature type="transmembrane region" description="Helical" evidence="6">
    <location>
        <begin position="74"/>
        <end position="94"/>
    </location>
</feature>
<dbReference type="EC" id="3.6.3.8" evidence="8"/>
<dbReference type="Gene3D" id="3.40.50.1000">
    <property type="entry name" value="HAD superfamily/HAD-like"/>
    <property type="match status" value="1"/>
</dbReference>
<keyword evidence="4 6" id="KW-1133">Transmembrane helix</keyword>
<protein>
    <submittedName>
        <fullName evidence="8">Calcium-transporting ATPase</fullName>
        <ecNumber evidence="8">3.6.3.8</ecNumber>
    </submittedName>
</protein>
<dbReference type="InterPro" id="IPR023214">
    <property type="entry name" value="HAD_sf"/>
</dbReference>
<dbReference type="Proteomes" id="UP000334923">
    <property type="component" value="Unassembled WGS sequence"/>
</dbReference>
<dbReference type="SUPFAM" id="SSF56784">
    <property type="entry name" value="HAD-like"/>
    <property type="match status" value="1"/>
</dbReference>
<dbReference type="InterPro" id="IPR023298">
    <property type="entry name" value="ATPase_P-typ_TM_dom_sf"/>
</dbReference>
<sequence>MLAFARMVFLPEQSTLTSSDLPGGLVFLGLQGMQDSPRPEAIRTVARCQAVGIEVKMITGDHLLTRPISHPRAFVANPWVFGGALAMAFLQLVFTYHPAMNRIFGTVPIHPGYWIYPILCGLGVALAVEVEKWLRRKRKSKAPPAQDRVSQ</sequence>
<dbReference type="GO" id="GO:1902600">
    <property type="term" value="P:proton transmembrane transport"/>
    <property type="evidence" value="ECO:0007669"/>
    <property type="project" value="TreeGrafter"/>
</dbReference>
<dbReference type="InterPro" id="IPR023299">
    <property type="entry name" value="ATPase_P-typ_cyto_dom_N"/>
</dbReference>
<dbReference type="Pfam" id="PF00689">
    <property type="entry name" value="Cation_ATPase_C"/>
    <property type="match status" value="1"/>
</dbReference>
<evidence type="ECO:0000256" key="2">
    <source>
        <dbReference type="ARBA" id="ARBA00022475"/>
    </source>
</evidence>
<evidence type="ECO:0000259" key="7">
    <source>
        <dbReference type="Pfam" id="PF00689"/>
    </source>
</evidence>
<comment type="subcellular location">
    <subcellularLocation>
        <location evidence="1">Cell membrane</location>
        <topology evidence="1">Multi-pass membrane protein</topology>
    </subcellularLocation>
</comment>
<dbReference type="GO" id="GO:0000166">
    <property type="term" value="F:nucleotide binding"/>
    <property type="evidence" value="ECO:0007669"/>
    <property type="project" value="InterPro"/>
</dbReference>
<dbReference type="GO" id="GO:0016787">
    <property type="term" value="F:hydrolase activity"/>
    <property type="evidence" value="ECO:0007669"/>
    <property type="project" value="UniProtKB-KW"/>
</dbReference>
<gene>
    <name evidence="8" type="primary">pacL</name>
    <name evidence="8" type="ORF">MAMT_01584</name>
</gene>
<dbReference type="InterPro" id="IPR036412">
    <property type="entry name" value="HAD-like_sf"/>
</dbReference>
<dbReference type="PANTHER" id="PTHR43294:SF21">
    <property type="entry name" value="CATION TRANSPORTING ATPASE"/>
    <property type="match status" value="1"/>
</dbReference>
<accession>A0A5E6MCZ1</accession>
<evidence type="ECO:0000256" key="4">
    <source>
        <dbReference type="ARBA" id="ARBA00022989"/>
    </source>
</evidence>
<keyword evidence="2" id="KW-1003">Cell membrane</keyword>
<dbReference type="GO" id="GO:0019829">
    <property type="term" value="F:ATPase-coupled monoatomic cation transmembrane transporter activity"/>
    <property type="evidence" value="ECO:0007669"/>
    <property type="project" value="TreeGrafter"/>
</dbReference>
<dbReference type="PANTHER" id="PTHR43294">
    <property type="entry name" value="SODIUM/POTASSIUM-TRANSPORTING ATPASE SUBUNIT ALPHA"/>
    <property type="match status" value="1"/>
</dbReference>
<evidence type="ECO:0000256" key="3">
    <source>
        <dbReference type="ARBA" id="ARBA00022692"/>
    </source>
</evidence>
<feature type="transmembrane region" description="Helical" evidence="6">
    <location>
        <begin position="114"/>
        <end position="134"/>
    </location>
</feature>
<feature type="domain" description="Cation-transporting P-type ATPase C-terminal" evidence="7">
    <location>
        <begin position="65"/>
        <end position="134"/>
    </location>
</feature>
<dbReference type="GO" id="GO:0005886">
    <property type="term" value="C:plasma membrane"/>
    <property type="evidence" value="ECO:0007669"/>
    <property type="project" value="UniProtKB-SubCell"/>
</dbReference>
<keyword evidence="8" id="KW-0378">Hydrolase</keyword>
<evidence type="ECO:0000313" key="9">
    <source>
        <dbReference type="Proteomes" id="UP000334923"/>
    </source>
</evidence>
<dbReference type="Gene3D" id="1.20.1110.10">
    <property type="entry name" value="Calcium-transporting ATPase, transmembrane domain"/>
    <property type="match status" value="1"/>
</dbReference>
<evidence type="ECO:0000256" key="6">
    <source>
        <dbReference type="SAM" id="Phobius"/>
    </source>
</evidence>
<proteinExistence type="predicted"/>